<keyword evidence="8" id="KW-0472">Membrane</keyword>
<evidence type="ECO:0000313" key="13">
    <source>
        <dbReference type="EMBL" id="TPX14210.1"/>
    </source>
</evidence>
<dbReference type="PANTHER" id="PTHR12825">
    <property type="entry name" value="BNIP1-RELATED"/>
    <property type="match status" value="1"/>
</dbReference>
<evidence type="ECO:0000256" key="7">
    <source>
        <dbReference type="ARBA" id="ARBA00023054"/>
    </source>
</evidence>
<dbReference type="GO" id="GO:0005789">
    <property type="term" value="C:endoplasmic reticulum membrane"/>
    <property type="evidence" value="ECO:0007669"/>
    <property type="project" value="UniProtKB-SubCell"/>
</dbReference>
<evidence type="ECO:0000256" key="4">
    <source>
        <dbReference type="ARBA" id="ARBA00022824"/>
    </source>
</evidence>
<feature type="compositionally biased region" description="Gly residues" evidence="11">
    <location>
        <begin position="381"/>
        <end position="392"/>
    </location>
</feature>
<dbReference type="AlphaFoldDB" id="A0A507BC76"/>
<evidence type="ECO:0000256" key="11">
    <source>
        <dbReference type="SAM" id="MobiDB-lite"/>
    </source>
</evidence>
<evidence type="ECO:0000259" key="12">
    <source>
        <dbReference type="Pfam" id="PF03908"/>
    </source>
</evidence>
<dbReference type="GO" id="GO:0006890">
    <property type="term" value="P:retrograde vesicle-mediated transport, Golgi to endoplasmic reticulum"/>
    <property type="evidence" value="ECO:0007669"/>
    <property type="project" value="InterPro"/>
</dbReference>
<keyword evidence="7 10" id="KW-0175">Coiled coil</keyword>
<gene>
    <name evidence="13" type="ORF">E0L32_000604</name>
</gene>
<evidence type="ECO:0000256" key="6">
    <source>
        <dbReference type="ARBA" id="ARBA00022989"/>
    </source>
</evidence>
<accession>A0A507BC76</accession>
<feature type="coiled-coil region" evidence="10">
    <location>
        <begin position="3"/>
        <end position="75"/>
    </location>
</feature>
<evidence type="ECO:0000256" key="9">
    <source>
        <dbReference type="ARBA" id="ARBA00037934"/>
    </source>
</evidence>
<keyword evidence="4" id="KW-0256">Endoplasmic reticulum</keyword>
<keyword evidence="3" id="KW-0812">Transmembrane</keyword>
<feature type="region of interest" description="Disordered" evidence="11">
    <location>
        <begin position="94"/>
        <end position="124"/>
    </location>
</feature>
<name>A0A507BC76_9PEZI</name>
<dbReference type="GO" id="GO:0005484">
    <property type="term" value="F:SNAP receptor activity"/>
    <property type="evidence" value="ECO:0007669"/>
    <property type="project" value="InterPro"/>
</dbReference>
<keyword evidence="2" id="KW-0813">Transport</keyword>
<dbReference type="GO" id="GO:0031201">
    <property type="term" value="C:SNARE complex"/>
    <property type="evidence" value="ECO:0007669"/>
    <property type="project" value="TreeGrafter"/>
</dbReference>
<protein>
    <recommendedName>
        <fullName evidence="12">Sec20 C-terminal domain-containing protein</fullName>
    </recommendedName>
</protein>
<feature type="compositionally biased region" description="Basic and acidic residues" evidence="11">
    <location>
        <begin position="403"/>
        <end position="412"/>
    </location>
</feature>
<feature type="region of interest" description="Disordered" evidence="11">
    <location>
        <begin position="378"/>
        <end position="476"/>
    </location>
</feature>
<dbReference type="Pfam" id="PF03908">
    <property type="entry name" value="Sec20"/>
    <property type="match status" value="1"/>
</dbReference>
<dbReference type="InParanoid" id="A0A507BC76"/>
<evidence type="ECO:0000256" key="2">
    <source>
        <dbReference type="ARBA" id="ARBA00022448"/>
    </source>
</evidence>
<dbReference type="RefSeq" id="XP_030995921.1">
    <property type="nucleotide sequence ID" value="XM_031140635.1"/>
</dbReference>
<comment type="caution">
    <text evidence="13">The sequence shown here is derived from an EMBL/GenBank/DDBJ whole genome shotgun (WGS) entry which is preliminary data.</text>
</comment>
<evidence type="ECO:0000256" key="5">
    <source>
        <dbReference type="ARBA" id="ARBA00022892"/>
    </source>
</evidence>
<keyword evidence="5" id="KW-0931">ER-Golgi transport</keyword>
<feature type="region of interest" description="Disordered" evidence="11">
    <location>
        <begin position="175"/>
        <end position="230"/>
    </location>
</feature>
<sequence>MTLDSLQERLAQLQETTAQLKDLIDRLATLRFQPGSVPLDASVASLASDVSITTAEEGQNAAAELVAEIAQAVRDGEDDLELLREDVAAVRVPRRGAPGEDGGGVGGRKRVSLHDSPGGSEVERVKGRLEDGVRRVEGELKSCHLLFRKAQLSARQSLQQAQKQERALLVASYAAGPPSSAGGAGSPTTARSAASSPAPSLHRRRQQQHRHHHHHKDEQHHSSAETSASASVTAALRQMHALAATEVARSEFAQQALADSSAALGELGERYGALGGALAASRAMVGRLLGGAKSDTWFLEAALWVLCATAGWILFRRLLYGPLWLLVWWPVRTGWRVLGGAVGMVGGGAGGEPQPSMVVVDGGSTRVVGMLSEGSVPTVGVAGGAGQRGGGSSSTREGEEEAMVDKVGRVVDGEDEGGNPKKRVWEEGKEQEQQQQDEGEQQQQGGNPMKRMWEEDKEAAKARGAAGEGSKGKDEL</sequence>
<evidence type="ECO:0000256" key="3">
    <source>
        <dbReference type="ARBA" id="ARBA00022692"/>
    </source>
</evidence>
<reference evidence="13 14" key="1">
    <citation type="submission" date="2019-06" db="EMBL/GenBank/DDBJ databases">
        <title>Draft genome sequence of the filamentous fungus Phialemoniopsis curvata isolated from diesel fuel.</title>
        <authorList>
            <person name="Varaljay V.A."/>
            <person name="Lyon W.J."/>
            <person name="Crouch A.L."/>
            <person name="Drake C.E."/>
            <person name="Hollomon J.M."/>
            <person name="Nadeau L.J."/>
            <person name="Nunn H.S."/>
            <person name="Stevenson B.S."/>
            <person name="Bojanowski C.L."/>
            <person name="Crookes-Goodson W.J."/>
        </authorList>
    </citation>
    <scope>NUCLEOTIDE SEQUENCE [LARGE SCALE GENOMIC DNA]</scope>
    <source>
        <strain evidence="13 14">D216</strain>
    </source>
</reference>
<dbReference type="InterPro" id="IPR005606">
    <property type="entry name" value="Sec20"/>
</dbReference>
<evidence type="ECO:0000256" key="10">
    <source>
        <dbReference type="SAM" id="Coils"/>
    </source>
</evidence>
<feature type="compositionally biased region" description="Low complexity" evidence="11">
    <location>
        <begin position="175"/>
        <end position="200"/>
    </location>
</feature>
<evidence type="ECO:0000256" key="1">
    <source>
        <dbReference type="ARBA" id="ARBA00004163"/>
    </source>
</evidence>
<evidence type="ECO:0000313" key="14">
    <source>
        <dbReference type="Proteomes" id="UP000319257"/>
    </source>
</evidence>
<organism evidence="13 14">
    <name type="scientific">Thyridium curvatum</name>
    <dbReference type="NCBI Taxonomy" id="1093900"/>
    <lineage>
        <taxon>Eukaryota</taxon>
        <taxon>Fungi</taxon>
        <taxon>Dikarya</taxon>
        <taxon>Ascomycota</taxon>
        <taxon>Pezizomycotina</taxon>
        <taxon>Sordariomycetes</taxon>
        <taxon>Sordariomycetidae</taxon>
        <taxon>Thyridiales</taxon>
        <taxon>Thyridiaceae</taxon>
        <taxon>Thyridium</taxon>
    </lineage>
</organism>
<feature type="compositionally biased region" description="Basic residues" evidence="11">
    <location>
        <begin position="201"/>
        <end position="215"/>
    </location>
</feature>
<dbReference type="STRING" id="1093900.A0A507BC76"/>
<keyword evidence="6" id="KW-1133">Transmembrane helix</keyword>
<dbReference type="GeneID" id="41968051"/>
<proteinExistence type="inferred from homology"/>
<dbReference type="InterPro" id="IPR056173">
    <property type="entry name" value="Sec20_C"/>
</dbReference>
<dbReference type="PANTHER" id="PTHR12825:SF0">
    <property type="entry name" value="VESICLE TRANSPORT PROTEIN SEC20"/>
    <property type="match status" value="1"/>
</dbReference>
<keyword evidence="14" id="KW-1185">Reference proteome</keyword>
<feature type="compositionally biased region" description="Basic and acidic residues" evidence="11">
    <location>
        <begin position="423"/>
        <end position="432"/>
    </location>
</feature>
<dbReference type="Proteomes" id="UP000319257">
    <property type="component" value="Unassembled WGS sequence"/>
</dbReference>
<comment type="similarity">
    <text evidence="9">Belongs to the SEC20 family.</text>
</comment>
<dbReference type="OrthoDB" id="46868at2759"/>
<comment type="subcellular location">
    <subcellularLocation>
        <location evidence="1">Endoplasmic reticulum membrane</location>
        <topology evidence="1">Single-pass type IV membrane protein</topology>
    </subcellularLocation>
</comment>
<dbReference type="EMBL" id="SKBQ01000002">
    <property type="protein sequence ID" value="TPX14210.1"/>
    <property type="molecule type" value="Genomic_DNA"/>
</dbReference>
<feature type="compositionally biased region" description="Basic and acidic residues" evidence="11">
    <location>
        <begin position="451"/>
        <end position="461"/>
    </location>
</feature>
<evidence type="ECO:0000256" key="8">
    <source>
        <dbReference type="ARBA" id="ARBA00023136"/>
    </source>
</evidence>
<feature type="domain" description="Sec20 C-terminal" evidence="12">
    <location>
        <begin position="228"/>
        <end position="318"/>
    </location>
</feature>